<protein>
    <submittedName>
        <fullName evidence="2">CU044_5270 family protein</fullName>
    </submittedName>
</protein>
<dbReference type="Proteomes" id="UP001597063">
    <property type="component" value="Unassembled WGS sequence"/>
</dbReference>
<feature type="compositionally biased region" description="Gly residues" evidence="1">
    <location>
        <begin position="1"/>
        <end position="11"/>
    </location>
</feature>
<reference evidence="3" key="1">
    <citation type="journal article" date="2019" name="Int. J. Syst. Evol. Microbiol.">
        <title>The Global Catalogue of Microorganisms (GCM) 10K type strain sequencing project: providing services to taxonomists for standard genome sequencing and annotation.</title>
        <authorList>
            <consortium name="The Broad Institute Genomics Platform"/>
            <consortium name="The Broad Institute Genome Sequencing Center for Infectious Disease"/>
            <person name="Wu L."/>
            <person name="Ma J."/>
        </authorList>
    </citation>
    <scope>NUCLEOTIDE SEQUENCE [LARGE SCALE GENOMIC DNA]</scope>
    <source>
        <strain evidence="3">JCM 9371</strain>
    </source>
</reference>
<evidence type="ECO:0000313" key="2">
    <source>
        <dbReference type="EMBL" id="MFD0692014.1"/>
    </source>
</evidence>
<organism evidence="2 3">
    <name type="scientific">Actinomadura fibrosa</name>
    <dbReference type="NCBI Taxonomy" id="111802"/>
    <lineage>
        <taxon>Bacteria</taxon>
        <taxon>Bacillati</taxon>
        <taxon>Actinomycetota</taxon>
        <taxon>Actinomycetes</taxon>
        <taxon>Streptosporangiales</taxon>
        <taxon>Thermomonosporaceae</taxon>
        <taxon>Actinomadura</taxon>
    </lineage>
</organism>
<sequence length="398" mass="42389">MSGRDGFGSGHPAGRRAGSFPRGEEVMGIDEITAFREGRPDVPAYDPAVKARLRARLLQAEPERAVSGARRGGAGFGARPGFGGVRLGGLRGRWATAGALTAALAVGITVVQTVGVGGGGGGNSAPRLIGPVANAEELADDAARKAAAGGEGTPRPGQWAYVKAVYAQTQEGGGAALFGKPRKLRTEETWRRVDDKRFAVYENGELKVAAVTKYQPTYPYLLSLPSEPAALLARVYKEVDAETARHSAPPDASTGRLSKRTLEKLKEAKTAKPVAPTAEQRNMRAFQVVAGYMERAVLPPRLRAAMYGAMARIPGVRYEARASDITGRPGVTLYRVEEGYLRDEVLIDPKTYAYMGFRAIAVKERKGVPGLLDVREGQILGWSALQRAVLVNGPGKRA</sequence>
<dbReference type="RefSeq" id="WP_131763278.1">
    <property type="nucleotide sequence ID" value="NZ_CAACUY010000314.1"/>
</dbReference>
<proteinExistence type="predicted"/>
<accession>A0ABW2Y2V8</accession>
<gene>
    <name evidence="2" type="ORF">ACFQZM_46530</name>
</gene>
<comment type="caution">
    <text evidence="2">The sequence shown here is derived from an EMBL/GenBank/DDBJ whole genome shotgun (WGS) entry which is preliminary data.</text>
</comment>
<dbReference type="NCBIfam" id="NF038083">
    <property type="entry name" value="CU044_5270_fam"/>
    <property type="match status" value="1"/>
</dbReference>
<keyword evidence="3" id="KW-1185">Reference proteome</keyword>
<dbReference type="EMBL" id="JBHTGP010000035">
    <property type="protein sequence ID" value="MFD0692014.1"/>
    <property type="molecule type" value="Genomic_DNA"/>
</dbReference>
<dbReference type="InterPro" id="IPR047789">
    <property type="entry name" value="CU044_5270-like"/>
</dbReference>
<name>A0ABW2Y2V8_9ACTN</name>
<evidence type="ECO:0000313" key="3">
    <source>
        <dbReference type="Proteomes" id="UP001597063"/>
    </source>
</evidence>
<feature type="region of interest" description="Disordered" evidence="1">
    <location>
        <begin position="1"/>
        <end position="23"/>
    </location>
</feature>
<evidence type="ECO:0000256" key="1">
    <source>
        <dbReference type="SAM" id="MobiDB-lite"/>
    </source>
</evidence>